<dbReference type="InterPro" id="IPR013325">
    <property type="entry name" value="RNA_pol_sigma_r2"/>
</dbReference>
<comment type="similarity">
    <text evidence="1">Belongs to the sigma-70 factor family. ECF subfamily.</text>
</comment>
<evidence type="ECO:0000256" key="1">
    <source>
        <dbReference type="ARBA" id="ARBA00010641"/>
    </source>
</evidence>
<dbReference type="Proteomes" id="UP001398556">
    <property type="component" value="Unassembled WGS sequence"/>
</dbReference>
<accession>A0ABU9HHT1</accession>
<evidence type="ECO:0000256" key="2">
    <source>
        <dbReference type="ARBA" id="ARBA00023015"/>
    </source>
</evidence>
<dbReference type="InterPro" id="IPR007627">
    <property type="entry name" value="RNA_pol_sigma70_r2"/>
</dbReference>
<keyword evidence="8" id="KW-1185">Reference proteome</keyword>
<comment type="caution">
    <text evidence="7">The sequence shown here is derived from an EMBL/GenBank/DDBJ whole genome shotgun (WGS) entry which is preliminary data.</text>
</comment>
<dbReference type="InterPro" id="IPR036388">
    <property type="entry name" value="WH-like_DNA-bd_sf"/>
</dbReference>
<sequence length="179" mass="20935">MDKFDEINIIVNAIKAGDNKVYEELYLSYYGKLCHFLTGYTNDDIIIEDVVQEVFLKIWTKRDELNITTSLNSYLYRAAYVTLMEKHRYVKRKNDMLSSYYYTALTLASDKSQKTKDLQLVKLEECIASLPDRCQEIFRENKLNEKKYAEVAQKFNVSVKTVEAHISRALAILRDCLTT</sequence>
<dbReference type="Pfam" id="PF08281">
    <property type="entry name" value="Sigma70_r4_2"/>
    <property type="match status" value="1"/>
</dbReference>
<keyword evidence="2" id="KW-0805">Transcription regulation</keyword>
<evidence type="ECO:0000313" key="8">
    <source>
        <dbReference type="Proteomes" id="UP001398556"/>
    </source>
</evidence>
<organism evidence="7 8">
    <name type="scientific">Flavobacterium flavipallidum</name>
    <dbReference type="NCBI Taxonomy" id="3139140"/>
    <lineage>
        <taxon>Bacteria</taxon>
        <taxon>Pseudomonadati</taxon>
        <taxon>Bacteroidota</taxon>
        <taxon>Flavobacteriia</taxon>
        <taxon>Flavobacteriales</taxon>
        <taxon>Flavobacteriaceae</taxon>
        <taxon>Flavobacterium</taxon>
    </lineage>
</organism>
<evidence type="ECO:0000256" key="3">
    <source>
        <dbReference type="ARBA" id="ARBA00023082"/>
    </source>
</evidence>
<dbReference type="Pfam" id="PF04542">
    <property type="entry name" value="Sigma70_r2"/>
    <property type="match status" value="1"/>
</dbReference>
<evidence type="ECO:0000313" key="7">
    <source>
        <dbReference type="EMBL" id="MEL1239674.1"/>
    </source>
</evidence>
<dbReference type="Gene3D" id="1.10.10.10">
    <property type="entry name" value="Winged helix-like DNA-binding domain superfamily/Winged helix DNA-binding domain"/>
    <property type="match status" value="1"/>
</dbReference>
<dbReference type="Gene3D" id="1.10.1740.10">
    <property type="match status" value="1"/>
</dbReference>
<evidence type="ECO:0000256" key="4">
    <source>
        <dbReference type="ARBA" id="ARBA00023163"/>
    </source>
</evidence>
<keyword evidence="3" id="KW-0731">Sigma factor</keyword>
<reference evidence="7 8" key="1">
    <citation type="submission" date="2024-04" db="EMBL/GenBank/DDBJ databases">
        <title>Flavobacterium sp. DGU99 16S ribosomal RNA gene Genome sequencing and assembly.</title>
        <authorList>
            <person name="Park S."/>
        </authorList>
    </citation>
    <scope>NUCLEOTIDE SEQUENCE [LARGE SCALE GENOMIC DNA]</scope>
    <source>
        <strain evidence="7 8">DGU99</strain>
    </source>
</reference>
<dbReference type="InterPro" id="IPR013324">
    <property type="entry name" value="RNA_pol_sigma_r3/r4-like"/>
</dbReference>
<dbReference type="PANTHER" id="PTHR43133:SF46">
    <property type="entry name" value="RNA POLYMERASE SIGMA-70 FACTOR ECF SUBFAMILY"/>
    <property type="match status" value="1"/>
</dbReference>
<dbReference type="PANTHER" id="PTHR43133">
    <property type="entry name" value="RNA POLYMERASE ECF-TYPE SIGMA FACTO"/>
    <property type="match status" value="1"/>
</dbReference>
<feature type="domain" description="RNA polymerase sigma factor 70 region 4 type 2" evidence="6">
    <location>
        <begin position="121"/>
        <end position="171"/>
    </location>
</feature>
<name>A0ABU9HHT1_9FLAO</name>
<evidence type="ECO:0000259" key="5">
    <source>
        <dbReference type="Pfam" id="PF04542"/>
    </source>
</evidence>
<gene>
    <name evidence="7" type="ORF">AAEO59_01290</name>
</gene>
<protein>
    <submittedName>
        <fullName evidence="7">Sigma-70 family RNA polymerase sigma factor</fullName>
    </submittedName>
</protein>
<dbReference type="RefSeq" id="WP_341698948.1">
    <property type="nucleotide sequence ID" value="NZ_JBBYHU010000001.1"/>
</dbReference>
<dbReference type="SUPFAM" id="SSF88946">
    <property type="entry name" value="Sigma2 domain of RNA polymerase sigma factors"/>
    <property type="match status" value="1"/>
</dbReference>
<feature type="domain" description="RNA polymerase sigma-70 region 2" evidence="5">
    <location>
        <begin position="25"/>
        <end position="79"/>
    </location>
</feature>
<dbReference type="CDD" id="cd06171">
    <property type="entry name" value="Sigma70_r4"/>
    <property type="match status" value="1"/>
</dbReference>
<dbReference type="InterPro" id="IPR013249">
    <property type="entry name" value="RNA_pol_sigma70_r4_t2"/>
</dbReference>
<dbReference type="NCBIfam" id="TIGR02937">
    <property type="entry name" value="sigma70-ECF"/>
    <property type="match status" value="1"/>
</dbReference>
<evidence type="ECO:0000259" key="6">
    <source>
        <dbReference type="Pfam" id="PF08281"/>
    </source>
</evidence>
<dbReference type="InterPro" id="IPR039425">
    <property type="entry name" value="RNA_pol_sigma-70-like"/>
</dbReference>
<dbReference type="SUPFAM" id="SSF88659">
    <property type="entry name" value="Sigma3 and sigma4 domains of RNA polymerase sigma factors"/>
    <property type="match status" value="1"/>
</dbReference>
<proteinExistence type="inferred from homology"/>
<keyword evidence="4" id="KW-0804">Transcription</keyword>
<dbReference type="EMBL" id="JBBYHU010000001">
    <property type="protein sequence ID" value="MEL1239674.1"/>
    <property type="molecule type" value="Genomic_DNA"/>
</dbReference>
<dbReference type="InterPro" id="IPR014284">
    <property type="entry name" value="RNA_pol_sigma-70_dom"/>
</dbReference>